<dbReference type="SUPFAM" id="SSF51569">
    <property type="entry name" value="Aldolase"/>
    <property type="match status" value="1"/>
</dbReference>
<dbReference type="Pfam" id="PF00701">
    <property type="entry name" value="DHDPS"/>
    <property type="match status" value="1"/>
</dbReference>
<accession>A0ABS9TXE2</accession>
<comment type="caution">
    <text evidence="7">The sequence shown here is derived from an EMBL/GenBank/DDBJ whole genome shotgun (WGS) entry which is preliminary data.</text>
</comment>
<evidence type="ECO:0000313" key="7">
    <source>
        <dbReference type="EMBL" id="MCH6469089.1"/>
    </source>
</evidence>
<proteinExistence type="inferred from homology"/>
<keyword evidence="8" id="KW-1185">Reference proteome</keyword>
<comment type="pathway">
    <text evidence="2 5">Carbohydrate acid metabolism; D-glucarate degradation; 2,5-dioxopentanoate from D-glucarate: step 2/2.</text>
</comment>
<evidence type="ECO:0000256" key="3">
    <source>
        <dbReference type="ARBA" id="ARBA00007592"/>
    </source>
</evidence>
<dbReference type="Proteomes" id="UP001202922">
    <property type="component" value="Unassembled WGS sequence"/>
</dbReference>
<evidence type="ECO:0000256" key="1">
    <source>
        <dbReference type="ARBA" id="ARBA00001446"/>
    </source>
</evidence>
<dbReference type="HAMAP" id="MF_00694">
    <property type="entry name" value="KDGDH"/>
    <property type="match status" value="1"/>
</dbReference>
<evidence type="ECO:0000256" key="6">
    <source>
        <dbReference type="PIRNR" id="PIRNR001365"/>
    </source>
</evidence>
<evidence type="ECO:0000313" key="8">
    <source>
        <dbReference type="Proteomes" id="UP001202922"/>
    </source>
</evidence>
<dbReference type="EC" id="4.2.1.41" evidence="5"/>
<protein>
    <recommendedName>
        <fullName evidence="5">Probable 5-dehydro-4-deoxyglucarate dehydratase</fullName>
        <ecNumber evidence="5">4.2.1.41</ecNumber>
    </recommendedName>
    <alternativeName>
        <fullName evidence="5">5-keto-4-deoxy-glucarate dehydratase</fullName>
        <shortName evidence="5">KDGDH</shortName>
    </alternativeName>
</protein>
<dbReference type="NCBIfam" id="NF002958">
    <property type="entry name" value="PRK03620.1"/>
    <property type="match status" value="1"/>
</dbReference>
<gene>
    <name evidence="7" type="ORF">L0M17_03645</name>
</gene>
<name>A0ABS9TXE2_9MICC</name>
<dbReference type="InterPro" id="IPR002220">
    <property type="entry name" value="DapA-like"/>
</dbReference>
<organism evidence="7 8">
    <name type="scientific">Sinomonas terrae</name>
    <dbReference type="NCBI Taxonomy" id="2908838"/>
    <lineage>
        <taxon>Bacteria</taxon>
        <taxon>Bacillati</taxon>
        <taxon>Actinomycetota</taxon>
        <taxon>Actinomycetes</taxon>
        <taxon>Micrococcales</taxon>
        <taxon>Micrococcaceae</taxon>
        <taxon>Sinomonas</taxon>
    </lineage>
</organism>
<comment type="similarity">
    <text evidence="3 5 6">Belongs to the DapA family.</text>
</comment>
<evidence type="ECO:0000256" key="2">
    <source>
        <dbReference type="ARBA" id="ARBA00004983"/>
    </source>
</evidence>
<evidence type="ECO:0000256" key="5">
    <source>
        <dbReference type="HAMAP-Rule" id="MF_00694"/>
    </source>
</evidence>
<dbReference type="PANTHER" id="PTHR12128:SF19">
    <property type="entry name" value="5-DEHYDRO-4-DEOXYGLUCARATE DEHYDRATASE 2-RELATED"/>
    <property type="match status" value="1"/>
</dbReference>
<dbReference type="EMBL" id="JAKZBV010000001">
    <property type="protein sequence ID" value="MCH6469089.1"/>
    <property type="molecule type" value="Genomic_DNA"/>
</dbReference>
<dbReference type="InterPro" id="IPR013785">
    <property type="entry name" value="Aldolase_TIM"/>
</dbReference>
<comment type="catalytic activity">
    <reaction evidence="1 5">
        <text>5-dehydro-4-deoxy-D-glucarate + H(+) = 2,5-dioxopentanoate + CO2 + H2O</text>
        <dbReference type="Rhea" id="RHEA:24608"/>
        <dbReference type="ChEBI" id="CHEBI:15377"/>
        <dbReference type="ChEBI" id="CHEBI:15378"/>
        <dbReference type="ChEBI" id="CHEBI:16526"/>
        <dbReference type="ChEBI" id="CHEBI:42819"/>
        <dbReference type="ChEBI" id="CHEBI:58136"/>
        <dbReference type="EC" id="4.2.1.41"/>
    </reaction>
</comment>
<dbReference type="Gene3D" id="3.20.20.70">
    <property type="entry name" value="Aldolase class I"/>
    <property type="match status" value="1"/>
</dbReference>
<reference evidence="7 8" key="1">
    <citation type="submission" date="2022-03" db="EMBL/GenBank/DDBJ databases">
        <title>Sinomonas sp. isolated from a soil.</title>
        <authorList>
            <person name="Han J."/>
            <person name="Kim D.-U."/>
        </authorList>
    </citation>
    <scope>NUCLEOTIDE SEQUENCE [LARGE SCALE GENOMIC DNA]</scope>
    <source>
        <strain evidence="7 8">5-5</strain>
    </source>
</reference>
<dbReference type="GO" id="GO:0047448">
    <property type="term" value="F:5-dehydro-4-deoxyglucarate dehydratase activity"/>
    <property type="evidence" value="ECO:0007669"/>
    <property type="project" value="UniProtKB-EC"/>
</dbReference>
<dbReference type="RefSeq" id="WP_241051319.1">
    <property type="nucleotide sequence ID" value="NZ_JAKZBV010000001.1"/>
</dbReference>
<evidence type="ECO:0000256" key="4">
    <source>
        <dbReference type="ARBA" id="ARBA00023239"/>
    </source>
</evidence>
<keyword evidence="4 5" id="KW-0456">Lyase</keyword>
<dbReference type="PIRSF" id="PIRSF001365">
    <property type="entry name" value="DHDPS"/>
    <property type="match status" value="1"/>
</dbReference>
<dbReference type="PANTHER" id="PTHR12128">
    <property type="entry name" value="DIHYDRODIPICOLINATE SYNTHASE"/>
    <property type="match status" value="1"/>
</dbReference>
<dbReference type="SMART" id="SM01130">
    <property type="entry name" value="DHDPS"/>
    <property type="match status" value="1"/>
</dbReference>
<sequence length="314" mass="32500">MHFDGILFFPVTPFADDGTVDAGLAHEHVASRLPHHPGGVFAACGTGEYHSLAAAEVGTVIRAAVGAVEESGTAVPVLGGAGGPLGHALEAARAAEDAGAQGLLVLPPYLVNAPLDGLVRYVEAIANATDLELVVYHRANAKFTPDAVARLAADPQVVGFKDGVGDVALTQEVVLAVEATGRTDFQFFNGLLTAELTQAAYRAIGVPLYSSAAFAMAPAVANAYYQALEAGDEGRRRELLDGFFRPLVALRDAVPGYAVSLVKAGVRLGGLEVGGVRAPLVDPRPEHLRELERILAVGRELAGAANDDGALVRS</sequence>
<dbReference type="InterPro" id="IPR017655">
    <property type="entry name" value="Dehydro-deoxyglucarate_dehyd"/>
</dbReference>